<protein>
    <recommendedName>
        <fullName evidence="4">Kazal-like domain-containing protein</fullName>
    </recommendedName>
</protein>
<keyword evidence="3" id="KW-1185">Reference proteome</keyword>
<dbReference type="Proteomes" id="UP000619761">
    <property type="component" value="Unassembled WGS sequence"/>
</dbReference>
<sequence>MLRKMVVTSFLLTIVSCTSAPTSKPTTNPEATKCPEERVQMCTREYLPVCATRDTGVRCITAPCPSTEEKTYGNGCSACADAKVIEYRAGACEADVKKTNN</sequence>
<organism evidence="2 3">
    <name type="scientific">Cellvibrio zantedeschiae</name>
    <dbReference type="NCBI Taxonomy" id="1237077"/>
    <lineage>
        <taxon>Bacteria</taxon>
        <taxon>Pseudomonadati</taxon>
        <taxon>Pseudomonadota</taxon>
        <taxon>Gammaproteobacteria</taxon>
        <taxon>Cellvibrionales</taxon>
        <taxon>Cellvibrionaceae</taxon>
        <taxon>Cellvibrio</taxon>
    </lineage>
</organism>
<accession>A0ABQ3B1C7</accession>
<dbReference type="PROSITE" id="PS51257">
    <property type="entry name" value="PROKAR_LIPOPROTEIN"/>
    <property type="match status" value="1"/>
</dbReference>
<reference evidence="3" key="1">
    <citation type="journal article" date="2019" name="Int. J. Syst. Evol. Microbiol.">
        <title>The Global Catalogue of Microorganisms (GCM) 10K type strain sequencing project: providing services to taxonomists for standard genome sequencing and annotation.</title>
        <authorList>
            <consortium name="The Broad Institute Genomics Platform"/>
            <consortium name="The Broad Institute Genome Sequencing Center for Infectious Disease"/>
            <person name="Wu L."/>
            <person name="Ma J."/>
        </authorList>
    </citation>
    <scope>NUCLEOTIDE SEQUENCE [LARGE SCALE GENOMIC DNA]</scope>
    <source>
        <strain evidence="3">KCTC 32239</strain>
    </source>
</reference>
<gene>
    <name evidence="2" type="ORF">GCM10011613_13940</name>
</gene>
<dbReference type="RefSeq" id="WP_189417023.1">
    <property type="nucleotide sequence ID" value="NZ_BMYZ01000001.1"/>
</dbReference>
<evidence type="ECO:0000313" key="3">
    <source>
        <dbReference type="Proteomes" id="UP000619761"/>
    </source>
</evidence>
<feature type="signal peptide" evidence="1">
    <location>
        <begin position="1"/>
        <end position="20"/>
    </location>
</feature>
<name>A0ABQ3B1C7_9GAMM</name>
<comment type="caution">
    <text evidence="2">The sequence shown here is derived from an EMBL/GenBank/DDBJ whole genome shotgun (WGS) entry which is preliminary data.</text>
</comment>
<keyword evidence="1" id="KW-0732">Signal</keyword>
<feature type="chain" id="PRO_5047321262" description="Kazal-like domain-containing protein" evidence="1">
    <location>
        <begin position="21"/>
        <end position="101"/>
    </location>
</feature>
<evidence type="ECO:0008006" key="4">
    <source>
        <dbReference type="Google" id="ProtNLM"/>
    </source>
</evidence>
<dbReference type="EMBL" id="BMYZ01000001">
    <property type="protein sequence ID" value="GGY70651.1"/>
    <property type="molecule type" value="Genomic_DNA"/>
</dbReference>
<proteinExistence type="predicted"/>
<evidence type="ECO:0000256" key="1">
    <source>
        <dbReference type="SAM" id="SignalP"/>
    </source>
</evidence>
<evidence type="ECO:0000313" key="2">
    <source>
        <dbReference type="EMBL" id="GGY70651.1"/>
    </source>
</evidence>
<dbReference type="Gene3D" id="3.30.60.30">
    <property type="match status" value="1"/>
</dbReference>